<evidence type="ECO:0000313" key="5">
    <source>
        <dbReference type="EMBL" id="KAF2902258.1"/>
    </source>
</evidence>
<sequence length="284" mass="31882">MLKPYLLLMCCLQSVSRNYFCSFPCSTEHTACNGQKPCILSYACGHNGKVLPLGNKDKEWVLYLHNTLRTRIALGQDTRGGNSQASNMNTISYDEELEFVAQCWANACRGTGVIHDTCRTTKKFSNVGQNAYASKTAYNLDLNNREFLTEAIKSWYEDINMSNTDLIDSYNDHESKYFTQLMWAETTHVGCGRTAFSPRSNYYSLYIYCNYGTGGNIEGDPVYKRGTPCSECNNSSCNEDYKGLCGEVKVSEGAWIVPFAVSFSARLKVSLWKTTISSILLAFM</sequence>
<proteinExistence type="predicted"/>
<gene>
    <name evidence="5" type="ORF">ILUMI_03933</name>
</gene>
<dbReference type="InterPro" id="IPR035940">
    <property type="entry name" value="CAP_sf"/>
</dbReference>
<comment type="subcellular location">
    <subcellularLocation>
        <location evidence="1">Secreted</location>
    </subcellularLocation>
</comment>
<keyword evidence="2" id="KW-0964">Secreted</keyword>
<dbReference type="SMART" id="SM00198">
    <property type="entry name" value="SCP"/>
    <property type="match status" value="1"/>
</dbReference>
<dbReference type="PRINTS" id="PR00837">
    <property type="entry name" value="V5TPXLIKE"/>
</dbReference>
<comment type="caution">
    <text evidence="5">The sequence shown here is derived from an EMBL/GenBank/DDBJ whole genome shotgun (WGS) entry which is preliminary data.</text>
</comment>
<evidence type="ECO:0000256" key="2">
    <source>
        <dbReference type="ARBA" id="ARBA00022525"/>
    </source>
</evidence>
<evidence type="ECO:0000313" key="6">
    <source>
        <dbReference type="Proteomes" id="UP000801492"/>
    </source>
</evidence>
<dbReference type="EMBL" id="VTPC01001353">
    <property type="protein sequence ID" value="KAF2902258.1"/>
    <property type="molecule type" value="Genomic_DNA"/>
</dbReference>
<keyword evidence="3" id="KW-0732">Signal</keyword>
<dbReference type="PANTHER" id="PTHR10334">
    <property type="entry name" value="CYSTEINE-RICH SECRETORY PROTEIN-RELATED"/>
    <property type="match status" value="1"/>
</dbReference>
<organism evidence="5 6">
    <name type="scientific">Ignelater luminosus</name>
    <name type="common">Cucubano</name>
    <name type="synonym">Pyrophorus luminosus</name>
    <dbReference type="NCBI Taxonomy" id="2038154"/>
    <lineage>
        <taxon>Eukaryota</taxon>
        <taxon>Metazoa</taxon>
        <taxon>Ecdysozoa</taxon>
        <taxon>Arthropoda</taxon>
        <taxon>Hexapoda</taxon>
        <taxon>Insecta</taxon>
        <taxon>Pterygota</taxon>
        <taxon>Neoptera</taxon>
        <taxon>Endopterygota</taxon>
        <taxon>Coleoptera</taxon>
        <taxon>Polyphaga</taxon>
        <taxon>Elateriformia</taxon>
        <taxon>Elateroidea</taxon>
        <taxon>Elateridae</taxon>
        <taxon>Agrypninae</taxon>
        <taxon>Pyrophorini</taxon>
        <taxon>Ignelater</taxon>
    </lineage>
</organism>
<reference evidence="5" key="1">
    <citation type="submission" date="2019-08" db="EMBL/GenBank/DDBJ databases">
        <title>The genome of the North American firefly Photinus pyralis.</title>
        <authorList>
            <consortium name="Photinus pyralis genome working group"/>
            <person name="Fallon T.R."/>
            <person name="Sander Lower S.E."/>
            <person name="Weng J.-K."/>
        </authorList>
    </citation>
    <scope>NUCLEOTIDE SEQUENCE</scope>
    <source>
        <strain evidence="5">TRF0915ILg1</strain>
        <tissue evidence="5">Whole body</tissue>
    </source>
</reference>
<dbReference type="Proteomes" id="UP000801492">
    <property type="component" value="Unassembled WGS sequence"/>
</dbReference>
<evidence type="ECO:0000256" key="3">
    <source>
        <dbReference type="SAM" id="SignalP"/>
    </source>
</evidence>
<dbReference type="CDD" id="cd05380">
    <property type="entry name" value="CAP_euk"/>
    <property type="match status" value="1"/>
</dbReference>
<dbReference type="GO" id="GO:0005576">
    <property type="term" value="C:extracellular region"/>
    <property type="evidence" value="ECO:0007669"/>
    <property type="project" value="UniProtKB-SubCell"/>
</dbReference>
<dbReference type="InterPro" id="IPR001283">
    <property type="entry name" value="CRISP-related"/>
</dbReference>
<feature type="domain" description="SCP" evidence="4">
    <location>
        <begin position="55"/>
        <end position="219"/>
    </location>
</feature>
<evidence type="ECO:0000256" key="1">
    <source>
        <dbReference type="ARBA" id="ARBA00004613"/>
    </source>
</evidence>
<protein>
    <recommendedName>
        <fullName evidence="4">SCP domain-containing protein</fullName>
    </recommendedName>
</protein>
<dbReference type="InterPro" id="IPR002413">
    <property type="entry name" value="V5_allergen-like"/>
</dbReference>
<dbReference type="Pfam" id="PF00188">
    <property type="entry name" value="CAP"/>
    <property type="match status" value="1"/>
</dbReference>
<feature type="signal peptide" evidence="3">
    <location>
        <begin position="1"/>
        <end position="17"/>
    </location>
</feature>
<name>A0A8K0DA29_IGNLU</name>
<dbReference type="Gene3D" id="3.40.33.10">
    <property type="entry name" value="CAP"/>
    <property type="match status" value="1"/>
</dbReference>
<dbReference type="PRINTS" id="PR00838">
    <property type="entry name" value="V5ALLERGEN"/>
</dbReference>
<dbReference type="InterPro" id="IPR014044">
    <property type="entry name" value="CAP_dom"/>
</dbReference>
<evidence type="ECO:0000259" key="4">
    <source>
        <dbReference type="SMART" id="SM00198"/>
    </source>
</evidence>
<dbReference type="AlphaFoldDB" id="A0A8K0DA29"/>
<accession>A0A8K0DA29</accession>
<feature type="chain" id="PRO_5035440032" description="SCP domain-containing protein" evidence="3">
    <location>
        <begin position="18"/>
        <end position="284"/>
    </location>
</feature>
<keyword evidence="6" id="KW-1185">Reference proteome</keyword>
<dbReference type="SUPFAM" id="SSF55797">
    <property type="entry name" value="PR-1-like"/>
    <property type="match status" value="1"/>
</dbReference>
<dbReference type="OrthoDB" id="414826at2759"/>